<proteinExistence type="predicted"/>
<dbReference type="Proteomes" id="UP000677244">
    <property type="component" value="Unassembled WGS sequence"/>
</dbReference>
<sequence length="602" mass="70083">MPKPLRYILCSFVFIVPFIGVHAQDSTKKKTGLGRLTHDIYHSFVKVEGVREDSTFMQKSEQSFKPYAGKGIRYIYIVNLSFSEDVLDTARGIVSTLTRVADRLQSNTKDWIIREMLFVKKGQLVDPYRLADNERFLRDQNFIKDARIVVRPVEEYPDSVDLYVRLRDVFSWGAEIETSGVSHVKASIYDANFLGLAQRLQYTQLYDHNRHPPLGSEIRYRKTSVAGSFINAEVAYTAIDQGASLGTENERAYYLKLDRPLYTPNARFAGGLQLSWNQSTNVFEKPVTLFNEYKYQLGDVWLGYNIGVHKQKRIGKDDRSRRFVSMRYFDQHFDQFPKLDSFDPRYTNKRYVLGQLTWYKINFYKTNYIYGFGRTEDLPVGMTRKVTIGPVQTDSLRRMYAGWEFDHWLVDKHGNYWNYTLALGTNFYKKEFQDNSTLLNFTWYSRLRDFTKFKIRQYTNISYVGIYNQHVYEPLHINNEYGLDNFSTDSIGARQRLSLGTETVLYTRWSILGFKLAFLAFARATLMTPQRLGIWQGGFFPSLGGGVRTRNENLIFGTIEARVTWFPHTIYGVNNVTLTMSSNLRVKSTGSFVQPPWFALVK</sequence>
<evidence type="ECO:0000313" key="3">
    <source>
        <dbReference type="Proteomes" id="UP000677244"/>
    </source>
</evidence>
<dbReference type="RefSeq" id="WP_209140715.1">
    <property type="nucleotide sequence ID" value="NZ_JAGHKO010000004.1"/>
</dbReference>
<reference evidence="2 3" key="1">
    <citation type="submission" date="2021-03" db="EMBL/GenBank/DDBJ databases">
        <title>Assistant Professor.</title>
        <authorList>
            <person name="Huq M.A."/>
        </authorList>
    </citation>
    <scope>NUCLEOTIDE SEQUENCE [LARGE SCALE GENOMIC DNA]</scope>
    <source>
        <strain evidence="2 3">MAH-29</strain>
    </source>
</reference>
<dbReference type="EMBL" id="JAGHKO010000004">
    <property type="protein sequence ID" value="MBO9202675.1"/>
    <property type="molecule type" value="Genomic_DNA"/>
</dbReference>
<evidence type="ECO:0000313" key="2">
    <source>
        <dbReference type="EMBL" id="MBO9202675.1"/>
    </source>
</evidence>
<comment type="caution">
    <text evidence="2">The sequence shown here is derived from an EMBL/GenBank/DDBJ whole genome shotgun (WGS) entry which is preliminary data.</text>
</comment>
<feature type="chain" id="PRO_5047172398" description="Bacterial surface antigen (D15) domain-containing protein" evidence="1">
    <location>
        <begin position="24"/>
        <end position="602"/>
    </location>
</feature>
<keyword evidence="1" id="KW-0732">Signal</keyword>
<protein>
    <recommendedName>
        <fullName evidence="4">Bacterial surface antigen (D15) domain-containing protein</fullName>
    </recommendedName>
</protein>
<keyword evidence="3" id="KW-1185">Reference proteome</keyword>
<feature type="signal peptide" evidence="1">
    <location>
        <begin position="1"/>
        <end position="23"/>
    </location>
</feature>
<dbReference type="Gene3D" id="3.10.20.310">
    <property type="entry name" value="membrane protein fhac"/>
    <property type="match status" value="1"/>
</dbReference>
<organism evidence="2 3">
    <name type="scientific">Niastella soli</name>
    <dbReference type="NCBI Taxonomy" id="2821487"/>
    <lineage>
        <taxon>Bacteria</taxon>
        <taxon>Pseudomonadati</taxon>
        <taxon>Bacteroidota</taxon>
        <taxon>Chitinophagia</taxon>
        <taxon>Chitinophagales</taxon>
        <taxon>Chitinophagaceae</taxon>
        <taxon>Niastella</taxon>
    </lineage>
</organism>
<evidence type="ECO:0008006" key="4">
    <source>
        <dbReference type="Google" id="ProtNLM"/>
    </source>
</evidence>
<name>A0ABS3YZ53_9BACT</name>
<evidence type="ECO:0000256" key="1">
    <source>
        <dbReference type="SAM" id="SignalP"/>
    </source>
</evidence>
<gene>
    <name evidence="2" type="ORF">J7I42_20470</name>
</gene>
<accession>A0ABS3YZ53</accession>